<accession>A0A9D4MYV3</accession>
<proteinExistence type="inferred from homology"/>
<dbReference type="InterPro" id="IPR052464">
    <property type="entry name" value="Synovial_Prolif_Regulator"/>
</dbReference>
<evidence type="ECO:0000313" key="6">
    <source>
        <dbReference type="Proteomes" id="UP000828390"/>
    </source>
</evidence>
<dbReference type="InterPro" id="IPR016024">
    <property type="entry name" value="ARM-type_fold"/>
</dbReference>
<sequence length="622" mass="68815">MKTVSSKINCESPLQFASLIGIFIKTFDMDSIESSPDRNPSPPPELANQAELLHAECIGDTAFSKHWLFTTLIKLIEEVKNEDATDTDLVVDIDDELQNELCKLWDMSMNSEVARFLDEYKALEILTGIIQKSKAPRVIEICIGVLGNMACEQEVCSKMAGDHKFIELVLSMMETRDAPTLVANTRLISTSLSNTGSRGPWIRAIQRSEEILDHLKFIFSSSTNCDLLQNTAELVDTLLDLETDLCVSWATVDFVESLLEATEQIGSSQGEAMELYLHIFQSFSTTESGVEALVAHIDALELKILAYLNEVCEYEIVGVDGKVQPLASALSVLNILFMTRPLGQMANLCNDEKLMRILLKILEPVYPMLQKYKEAQTNMQAPSDKHVASFDQSAATYVALNQSQGDIVSHDKTVTNGTKDSEDGGQSDRNGTQESSLSEEEKEELYQLTVLYDVLSAIIVDYCNIVFTKSVQAKALSKAAVSETHLERTPESNLTSKKGDVDSDSNQNKNNSSIGNDSGDTTNSNDSIHDSVPISTPVDTSVIDCGAILSYLDESCGRWRLNNLGLTLKASESGRKIFKQLSDLASEHRFERLGRILKDINEGRIINRADSSRDQPDKLLHV</sequence>
<gene>
    <name evidence="5" type="ORF">DPMN_010487</name>
</gene>
<comment type="subcellular location">
    <subcellularLocation>
        <location evidence="1">Nucleus</location>
    </subcellularLocation>
</comment>
<comment type="similarity">
    <text evidence="3">Belongs to the SAAL1 family.</text>
</comment>
<evidence type="ECO:0000256" key="2">
    <source>
        <dbReference type="ARBA" id="ARBA00023242"/>
    </source>
</evidence>
<dbReference type="PANTHER" id="PTHR23424">
    <property type="entry name" value="SERUM AMYLOID A"/>
    <property type="match status" value="1"/>
</dbReference>
<dbReference type="SUPFAM" id="SSF48371">
    <property type="entry name" value="ARM repeat"/>
    <property type="match status" value="1"/>
</dbReference>
<dbReference type="PANTHER" id="PTHR23424:SF23">
    <property type="entry name" value="PROTEIN SAAL1"/>
    <property type="match status" value="1"/>
</dbReference>
<dbReference type="GO" id="GO:0005634">
    <property type="term" value="C:nucleus"/>
    <property type="evidence" value="ECO:0007669"/>
    <property type="project" value="UniProtKB-SubCell"/>
</dbReference>
<reference evidence="5" key="1">
    <citation type="journal article" date="2019" name="bioRxiv">
        <title>The Genome of the Zebra Mussel, Dreissena polymorpha: A Resource for Invasive Species Research.</title>
        <authorList>
            <person name="McCartney M.A."/>
            <person name="Auch B."/>
            <person name="Kono T."/>
            <person name="Mallez S."/>
            <person name="Zhang Y."/>
            <person name="Obille A."/>
            <person name="Becker A."/>
            <person name="Abrahante J.E."/>
            <person name="Garbe J."/>
            <person name="Badalamenti J.P."/>
            <person name="Herman A."/>
            <person name="Mangelson H."/>
            <person name="Liachko I."/>
            <person name="Sullivan S."/>
            <person name="Sone E.D."/>
            <person name="Koren S."/>
            <person name="Silverstein K.A.T."/>
            <person name="Beckman K.B."/>
            <person name="Gohl D.M."/>
        </authorList>
    </citation>
    <scope>NUCLEOTIDE SEQUENCE</scope>
    <source>
        <strain evidence="5">Duluth1</strain>
        <tissue evidence="5">Whole animal</tissue>
    </source>
</reference>
<keyword evidence="6" id="KW-1185">Reference proteome</keyword>
<dbReference type="AlphaFoldDB" id="A0A9D4MYV3"/>
<feature type="compositionally biased region" description="Low complexity" evidence="4">
    <location>
        <begin position="504"/>
        <end position="513"/>
    </location>
</feature>
<dbReference type="Proteomes" id="UP000828390">
    <property type="component" value="Unassembled WGS sequence"/>
</dbReference>
<dbReference type="InterPro" id="IPR011989">
    <property type="entry name" value="ARM-like"/>
</dbReference>
<feature type="compositionally biased region" description="Polar residues" evidence="4">
    <location>
        <begin position="514"/>
        <end position="526"/>
    </location>
</feature>
<evidence type="ECO:0000256" key="1">
    <source>
        <dbReference type="ARBA" id="ARBA00004123"/>
    </source>
</evidence>
<reference evidence="5" key="2">
    <citation type="submission" date="2020-11" db="EMBL/GenBank/DDBJ databases">
        <authorList>
            <person name="McCartney M.A."/>
            <person name="Auch B."/>
            <person name="Kono T."/>
            <person name="Mallez S."/>
            <person name="Becker A."/>
            <person name="Gohl D.M."/>
            <person name="Silverstein K.A.T."/>
            <person name="Koren S."/>
            <person name="Bechman K.B."/>
            <person name="Herman A."/>
            <person name="Abrahante J.E."/>
            <person name="Garbe J."/>
        </authorList>
    </citation>
    <scope>NUCLEOTIDE SEQUENCE</scope>
    <source>
        <strain evidence="5">Duluth1</strain>
        <tissue evidence="5">Whole animal</tissue>
    </source>
</reference>
<evidence type="ECO:0008006" key="7">
    <source>
        <dbReference type="Google" id="ProtNLM"/>
    </source>
</evidence>
<evidence type="ECO:0000256" key="3">
    <source>
        <dbReference type="ARBA" id="ARBA00038401"/>
    </source>
</evidence>
<dbReference type="OrthoDB" id="2156856at2759"/>
<dbReference type="EMBL" id="JAIWYP010000001">
    <property type="protein sequence ID" value="KAH3886477.1"/>
    <property type="molecule type" value="Genomic_DNA"/>
</dbReference>
<dbReference type="Gene3D" id="1.25.10.10">
    <property type="entry name" value="Leucine-rich Repeat Variant"/>
    <property type="match status" value="1"/>
</dbReference>
<keyword evidence="2" id="KW-0539">Nucleus</keyword>
<evidence type="ECO:0000313" key="5">
    <source>
        <dbReference type="EMBL" id="KAH3886477.1"/>
    </source>
</evidence>
<protein>
    <recommendedName>
        <fullName evidence="7">Protein saal1</fullName>
    </recommendedName>
</protein>
<comment type="caution">
    <text evidence="5">The sequence shown here is derived from an EMBL/GenBank/DDBJ whole genome shotgun (WGS) entry which is preliminary data.</text>
</comment>
<evidence type="ECO:0000256" key="4">
    <source>
        <dbReference type="SAM" id="MobiDB-lite"/>
    </source>
</evidence>
<name>A0A9D4MYV3_DREPO</name>
<feature type="region of interest" description="Disordered" evidence="4">
    <location>
        <begin position="479"/>
        <end position="533"/>
    </location>
</feature>
<feature type="region of interest" description="Disordered" evidence="4">
    <location>
        <begin position="409"/>
        <end position="440"/>
    </location>
</feature>
<organism evidence="5 6">
    <name type="scientific">Dreissena polymorpha</name>
    <name type="common">Zebra mussel</name>
    <name type="synonym">Mytilus polymorpha</name>
    <dbReference type="NCBI Taxonomy" id="45954"/>
    <lineage>
        <taxon>Eukaryota</taxon>
        <taxon>Metazoa</taxon>
        <taxon>Spiralia</taxon>
        <taxon>Lophotrochozoa</taxon>
        <taxon>Mollusca</taxon>
        <taxon>Bivalvia</taxon>
        <taxon>Autobranchia</taxon>
        <taxon>Heteroconchia</taxon>
        <taxon>Euheterodonta</taxon>
        <taxon>Imparidentia</taxon>
        <taxon>Neoheterodontei</taxon>
        <taxon>Myida</taxon>
        <taxon>Dreissenoidea</taxon>
        <taxon>Dreissenidae</taxon>
        <taxon>Dreissena</taxon>
    </lineage>
</organism>